<gene>
    <name evidence="2" type="ORF">AVDCRST_MAG72-483</name>
</gene>
<feature type="region of interest" description="Disordered" evidence="1">
    <location>
        <begin position="1"/>
        <end position="145"/>
    </location>
</feature>
<proteinExistence type="predicted"/>
<protein>
    <submittedName>
        <fullName evidence="2">Uncharacterized protein</fullName>
    </submittedName>
</protein>
<organism evidence="2">
    <name type="scientific">uncultured Nocardioidaceae bacterium</name>
    <dbReference type="NCBI Taxonomy" id="253824"/>
    <lineage>
        <taxon>Bacteria</taxon>
        <taxon>Bacillati</taxon>
        <taxon>Actinomycetota</taxon>
        <taxon>Actinomycetes</taxon>
        <taxon>Propionibacteriales</taxon>
        <taxon>Nocardioidaceae</taxon>
        <taxon>environmental samples</taxon>
    </lineage>
</organism>
<evidence type="ECO:0000313" key="2">
    <source>
        <dbReference type="EMBL" id="CAA9335095.1"/>
    </source>
</evidence>
<feature type="compositionally biased region" description="Basic residues" evidence="1">
    <location>
        <begin position="35"/>
        <end position="65"/>
    </location>
</feature>
<feature type="compositionally biased region" description="Basic residues" evidence="1">
    <location>
        <begin position="14"/>
        <end position="28"/>
    </location>
</feature>
<dbReference type="AlphaFoldDB" id="A0A6J4LLQ2"/>
<feature type="non-terminal residue" evidence="2">
    <location>
        <position position="1"/>
    </location>
</feature>
<feature type="non-terminal residue" evidence="2">
    <location>
        <position position="145"/>
    </location>
</feature>
<feature type="compositionally biased region" description="Basic and acidic residues" evidence="1">
    <location>
        <begin position="84"/>
        <end position="115"/>
    </location>
</feature>
<reference evidence="2" key="1">
    <citation type="submission" date="2020-02" db="EMBL/GenBank/DDBJ databases">
        <authorList>
            <person name="Meier V. D."/>
        </authorList>
    </citation>
    <scope>NUCLEOTIDE SEQUENCE</scope>
    <source>
        <strain evidence="2">AVDCRST_MAG72</strain>
    </source>
</reference>
<accession>A0A6J4LLQ2</accession>
<evidence type="ECO:0000256" key="1">
    <source>
        <dbReference type="SAM" id="MobiDB-lite"/>
    </source>
</evidence>
<name>A0A6J4LLQ2_9ACTN</name>
<sequence length="145" mass="15739">AARLPLPPEMGRHGLVRARQQRGLRRLPARGAGGHARRPRAGNRGRGAGRGRRGGPPRGGLRRSARLPARAGPDRVVGQPDPVRLVHHEVRDPRPARRRTQDGVRPRSDGADAVRFRRGATATYPPARDRHPAPLPRAGRGGDLV</sequence>
<dbReference type="EMBL" id="CADCUJ010000020">
    <property type="protein sequence ID" value="CAA9335095.1"/>
    <property type="molecule type" value="Genomic_DNA"/>
</dbReference>